<organism evidence="1 2">
    <name type="scientific">Acipenser ruthenus</name>
    <name type="common">Sterlet sturgeon</name>
    <dbReference type="NCBI Taxonomy" id="7906"/>
    <lineage>
        <taxon>Eukaryota</taxon>
        <taxon>Metazoa</taxon>
        <taxon>Chordata</taxon>
        <taxon>Craniata</taxon>
        <taxon>Vertebrata</taxon>
        <taxon>Euteleostomi</taxon>
        <taxon>Actinopterygii</taxon>
        <taxon>Chondrostei</taxon>
        <taxon>Acipenseriformes</taxon>
        <taxon>Acipenseridae</taxon>
        <taxon>Acipenser</taxon>
    </lineage>
</organism>
<evidence type="ECO:0000313" key="2">
    <source>
        <dbReference type="Proteomes" id="UP000289886"/>
    </source>
</evidence>
<protein>
    <submittedName>
        <fullName evidence="1">Uncharacterized protein</fullName>
    </submittedName>
</protein>
<accession>A0A662YRF7</accession>
<reference evidence="1 2" key="1">
    <citation type="submission" date="2019-01" db="EMBL/GenBank/DDBJ databases">
        <title>Draft Genome and Complete Hox-Cluster Characterization of the Sterlet Sturgeon (Acipenser ruthenus).</title>
        <authorList>
            <person name="Wei Q."/>
        </authorList>
    </citation>
    <scope>NUCLEOTIDE SEQUENCE [LARGE SCALE GENOMIC DNA]</scope>
    <source>
        <strain evidence="1">WHYD16114868_AA</strain>
        <tissue evidence="1">Blood</tissue>
    </source>
</reference>
<proteinExistence type="predicted"/>
<gene>
    <name evidence="1" type="ORF">EOD39_11915</name>
</gene>
<name>A0A662YRF7_ACIRT</name>
<evidence type="ECO:0000313" key="1">
    <source>
        <dbReference type="EMBL" id="RXM99214.1"/>
    </source>
</evidence>
<dbReference type="PANTHER" id="PTHR46601">
    <property type="entry name" value="ULP_PROTEASE DOMAIN-CONTAINING PROTEIN"/>
    <property type="match status" value="1"/>
</dbReference>
<dbReference type="PANTHER" id="PTHR46601:SF2">
    <property type="entry name" value="UBIQUITIN-LIKE PROTEASE FAMILY PROFILE DOMAIN-CONTAINING PROTEIN"/>
    <property type="match status" value="1"/>
</dbReference>
<dbReference type="AlphaFoldDB" id="A0A662YRF7"/>
<sequence length="142" mass="15815">MSAQRVTNGVTLFTTVITTNELHHDKFAVVTFNRAILEVAASEGFIIHKLHIFSDGAGSQFKSCFTLSNLVRPEVIYKDLEEVNWSFFATAHDKGPADGVVGTVRQNGKLFGMSQLTILEIKHSLHFCLQLTMTSHCQFSIK</sequence>
<keyword evidence="2" id="KW-1185">Reference proteome</keyword>
<dbReference type="EMBL" id="SCEB01000434">
    <property type="protein sequence ID" value="RXM99214.1"/>
    <property type="molecule type" value="Genomic_DNA"/>
</dbReference>
<comment type="caution">
    <text evidence="1">The sequence shown here is derived from an EMBL/GenBank/DDBJ whole genome shotgun (WGS) entry which is preliminary data.</text>
</comment>
<dbReference type="Proteomes" id="UP000289886">
    <property type="component" value="Unassembled WGS sequence"/>
</dbReference>